<dbReference type="EMBL" id="JAUKUD010000006">
    <property type="protein sequence ID" value="KAK0740697.1"/>
    <property type="molecule type" value="Genomic_DNA"/>
</dbReference>
<proteinExistence type="predicted"/>
<sequence>MHSTDHHAATRRSHRHTAAGCKLTDAHLFPFPSRTSPNGHEGPKANRGPHASRIPHEHVDPVSQVRPPRGNRATERPSRVNEPQVGHHRGSQAPSAVGQGKQDEPKRRRAARATWKRSPCRARSPRALKSGVPAAPGRMLASRQARRYGRIALGGMWCRFWDGASSSHKHGFSGAVSGSGGFDPVPNPEGVDADACMIHCWQVRRHGTCRVSEALGLTDIDCLDYVHRVSHLQQATWIGFYEYIHVKVRTWVHATKEDISVVDKVTRSCPSPCSLLFSVETLAKVSTIAKGRLILTTRGCPPAISGERTTGTASQEACPFQLAALKQTPPK</sequence>
<reference evidence="2" key="1">
    <citation type="submission" date="2023-06" db="EMBL/GenBank/DDBJ databases">
        <title>Genome-scale phylogeny and comparative genomics of the fungal order Sordariales.</title>
        <authorList>
            <consortium name="Lawrence Berkeley National Laboratory"/>
            <person name="Hensen N."/>
            <person name="Bonometti L."/>
            <person name="Westerberg I."/>
            <person name="Brannstrom I.O."/>
            <person name="Guillou S."/>
            <person name="Cros-Aarteil S."/>
            <person name="Calhoun S."/>
            <person name="Haridas S."/>
            <person name="Kuo A."/>
            <person name="Mondo S."/>
            <person name="Pangilinan J."/>
            <person name="Riley R."/>
            <person name="LaButti K."/>
            <person name="Andreopoulos B."/>
            <person name="Lipzen A."/>
            <person name="Chen C."/>
            <person name="Yanf M."/>
            <person name="Daum C."/>
            <person name="Ng V."/>
            <person name="Clum A."/>
            <person name="Steindorff A."/>
            <person name="Ohm R."/>
            <person name="Martin F."/>
            <person name="Silar P."/>
            <person name="Natvig D."/>
            <person name="Lalanne C."/>
            <person name="Gautier V."/>
            <person name="Ament-velasquez S.L."/>
            <person name="Kruys A."/>
            <person name="Hutchinson M.I."/>
            <person name="Powell A.J."/>
            <person name="Barry K."/>
            <person name="Miller A.N."/>
            <person name="Grigoriev I.V."/>
            <person name="Debuchy R."/>
            <person name="Gladieux P."/>
            <person name="Thoren M.H."/>
            <person name="Johannesson H."/>
        </authorList>
    </citation>
    <scope>NUCLEOTIDE SEQUENCE</scope>
    <source>
        <strain evidence="2">SMH3187-1</strain>
    </source>
</reference>
<evidence type="ECO:0000256" key="1">
    <source>
        <dbReference type="SAM" id="MobiDB-lite"/>
    </source>
</evidence>
<feature type="compositionally biased region" description="Basic residues" evidence="1">
    <location>
        <begin position="107"/>
        <end position="126"/>
    </location>
</feature>
<dbReference type="AlphaFoldDB" id="A0AA40EJU2"/>
<accession>A0AA40EJU2</accession>
<evidence type="ECO:0000313" key="2">
    <source>
        <dbReference type="EMBL" id="KAK0740697.1"/>
    </source>
</evidence>
<dbReference type="Proteomes" id="UP001172155">
    <property type="component" value="Unassembled WGS sequence"/>
</dbReference>
<evidence type="ECO:0000313" key="3">
    <source>
        <dbReference type="Proteomes" id="UP001172155"/>
    </source>
</evidence>
<keyword evidence="3" id="KW-1185">Reference proteome</keyword>
<protein>
    <submittedName>
        <fullName evidence="2">Uncharacterized protein</fullName>
    </submittedName>
</protein>
<feature type="region of interest" description="Disordered" evidence="1">
    <location>
        <begin position="27"/>
        <end position="133"/>
    </location>
</feature>
<organism evidence="2 3">
    <name type="scientific">Schizothecium vesticola</name>
    <dbReference type="NCBI Taxonomy" id="314040"/>
    <lineage>
        <taxon>Eukaryota</taxon>
        <taxon>Fungi</taxon>
        <taxon>Dikarya</taxon>
        <taxon>Ascomycota</taxon>
        <taxon>Pezizomycotina</taxon>
        <taxon>Sordariomycetes</taxon>
        <taxon>Sordariomycetidae</taxon>
        <taxon>Sordariales</taxon>
        <taxon>Schizotheciaceae</taxon>
        <taxon>Schizothecium</taxon>
    </lineage>
</organism>
<gene>
    <name evidence="2" type="ORF">B0T18DRAFT_214470</name>
</gene>
<comment type="caution">
    <text evidence="2">The sequence shown here is derived from an EMBL/GenBank/DDBJ whole genome shotgun (WGS) entry which is preliminary data.</text>
</comment>
<name>A0AA40EJU2_9PEZI</name>